<dbReference type="AlphaFoldDB" id="A0A3D3RE25"/>
<reference evidence="2 3" key="1">
    <citation type="journal article" date="2018" name="Nat. Biotechnol.">
        <title>A standardized bacterial taxonomy based on genome phylogeny substantially revises the tree of life.</title>
        <authorList>
            <person name="Parks D.H."/>
            <person name="Chuvochina M."/>
            <person name="Waite D.W."/>
            <person name="Rinke C."/>
            <person name="Skarshewski A."/>
            <person name="Chaumeil P.A."/>
            <person name="Hugenholtz P."/>
        </authorList>
    </citation>
    <scope>NUCLEOTIDE SEQUENCE [LARGE SCALE GENOMIC DNA]</scope>
    <source>
        <strain evidence="2">UBA9375</strain>
    </source>
</reference>
<protein>
    <submittedName>
        <fullName evidence="2">Uncharacterized protein</fullName>
    </submittedName>
</protein>
<sequence>MPQAHSVPAWHYKQLEEGDTVRDPIQGEFFATESIENSADALIREGIQNSLDARRKTSNTPWGREVLKVRVTVSGAQKAILPDDAIQFLNSNWEHLEAKGNGLQVSPDRNQACTFLTFEDFGTTGLNGDPSQWRKVSGSENRFFNFFRAEGHSDKSDSDRGRWGVGKTVFPRASRISSFWALTKRESDGAKLLMGRTILKSHDLEDGSTHVPDGYFGVREGDSHIVMPVTDEVTLKQFSDTFGLQRNNEPGVSIVVPFYDEEEITVETIVHAVIVGYFFPILSGELIVEIIGPDNELMTLDQSNLAEIANEFHHSRSLMPVIQLSAWSKTIGDSERFTLNRPPENRAPRWNPDLFPEDVVESLRKKFKAGEQLAVRVPMPVRKKKQDSEWSFFEVYFSNDGSDKRGRPIFVRDGITISDVRGRTTHGIASLVLVVDGPLATMLGDSENPAHTQWQKDCSHYRHKYETGVANIEFVANSVAEIIRLISESDVEEDPTVLIDLFSLPVPSKEDSVKSRKKKQKKQDDPESTGEDDPEPPPPKPKGFRVAKSKGGFSVTSGDPEASQPDQLLIEVAYDDRTRNPLKSWYRTDFDLKKLKIDIPPEHKGSTEVVSASGNQLLIKVLNPSFKINVLGFDERRNLFVRALEKESTDDN</sequence>
<gene>
    <name evidence="2" type="ORF">DIT97_30150</name>
</gene>
<feature type="compositionally biased region" description="Acidic residues" evidence="1">
    <location>
        <begin position="526"/>
        <end position="535"/>
    </location>
</feature>
<feature type="region of interest" description="Disordered" evidence="1">
    <location>
        <begin position="510"/>
        <end position="566"/>
    </location>
</feature>
<name>A0A3D3RE25_9PLAN</name>
<proteinExistence type="predicted"/>
<dbReference type="EMBL" id="DQAY01000189">
    <property type="protein sequence ID" value="HCO27063.1"/>
    <property type="molecule type" value="Genomic_DNA"/>
</dbReference>
<accession>A0A3D3RE25</accession>
<evidence type="ECO:0000313" key="2">
    <source>
        <dbReference type="EMBL" id="HCO27063.1"/>
    </source>
</evidence>
<evidence type="ECO:0000256" key="1">
    <source>
        <dbReference type="SAM" id="MobiDB-lite"/>
    </source>
</evidence>
<dbReference type="Proteomes" id="UP000263642">
    <property type="component" value="Unassembled WGS sequence"/>
</dbReference>
<comment type="caution">
    <text evidence="2">The sequence shown here is derived from an EMBL/GenBank/DDBJ whole genome shotgun (WGS) entry which is preliminary data.</text>
</comment>
<evidence type="ECO:0000313" key="3">
    <source>
        <dbReference type="Proteomes" id="UP000263642"/>
    </source>
</evidence>
<organism evidence="2 3">
    <name type="scientific">Gimesia maris</name>
    <dbReference type="NCBI Taxonomy" id="122"/>
    <lineage>
        <taxon>Bacteria</taxon>
        <taxon>Pseudomonadati</taxon>
        <taxon>Planctomycetota</taxon>
        <taxon>Planctomycetia</taxon>
        <taxon>Planctomycetales</taxon>
        <taxon>Planctomycetaceae</taxon>
        <taxon>Gimesia</taxon>
    </lineage>
</organism>